<evidence type="ECO:0000256" key="2">
    <source>
        <dbReference type="ARBA" id="ARBA00023125"/>
    </source>
</evidence>
<evidence type="ECO:0000313" key="5">
    <source>
        <dbReference type="EMBL" id="AFL98107.1"/>
    </source>
</evidence>
<dbReference type="GeneID" id="97258564"/>
<dbReference type="SUPFAM" id="SSF46894">
    <property type="entry name" value="C-terminal effector domain of the bipartite response regulators"/>
    <property type="match status" value="1"/>
</dbReference>
<dbReference type="PATRIC" id="fig|867902.3.peg.1908"/>
<proteinExistence type="predicted"/>
<dbReference type="AlphaFoldDB" id="I4A2C3"/>
<keyword evidence="2 5" id="KW-0238">DNA-binding</keyword>
<dbReference type="InterPro" id="IPR016032">
    <property type="entry name" value="Sig_transdc_resp-reg_C-effctor"/>
</dbReference>
<dbReference type="PANTHER" id="PTHR44688:SF16">
    <property type="entry name" value="DNA-BINDING TRANSCRIPTIONAL ACTIVATOR DEVR_DOSR"/>
    <property type="match status" value="1"/>
</dbReference>
<dbReference type="GeneID" id="71570013"/>
<dbReference type="KEGG" id="orh:Ornrh_1963"/>
<dbReference type="PRINTS" id="PR00038">
    <property type="entry name" value="HTHLUXR"/>
</dbReference>
<evidence type="ECO:0000313" key="6">
    <source>
        <dbReference type="Proteomes" id="UP000006051"/>
    </source>
</evidence>
<gene>
    <name evidence="5" type="ordered locus">Ornrh_1963</name>
</gene>
<dbReference type="GO" id="GO:0003677">
    <property type="term" value="F:DNA binding"/>
    <property type="evidence" value="ECO:0007669"/>
    <property type="project" value="UniProtKB-KW"/>
</dbReference>
<dbReference type="Pfam" id="PF00196">
    <property type="entry name" value="GerE"/>
    <property type="match status" value="1"/>
</dbReference>
<keyword evidence="6" id="KW-1185">Reference proteome</keyword>
<keyword evidence="3" id="KW-0804">Transcription</keyword>
<evidence type="ECO:0000259" key="4">
    <source>
        <dbReference type="PROSITE" id="PS50043"/>
    </source>
</evidence>
<name>I4A2C3_ORNRL</name>
<organism evidence="5 6">
    <name type="scientific">Ornithobacterium rhinotracheale (strain ATCC 51463 / DSM 15997 / CCUG 23171 / CIP 104009 / LMG 9086)</name>
    <dbReference type="NCBI Taxonomy" id="867902"/>
    <lineage>
        <taxon>Bacteria</taxon>
        <taxon>Pseudomonadati</taxon>
        <taxon>Bacteroidota</taxon>
        <taxon>Flavobacteriia</taxon>
        <taxon>Flavobacteriales</taxon>
        <taxon>Weeksellaceae</taxon>
        <taxon>Ornithobacterium</taxon>
    </lineage>
</organism>
<dbReference type="CDD" id="cd06170">
    <property type="entry name" value="LuxR_C_like"/>
    <property type="match status" value="1"/>
</dbReference>
<dbReference type="PROSITE" id="PS50043">
    <property type="entry name" value="HTH_LUXR_2"/>
    <property type="match status" value="1"/>
</dbReference>
<dbReference type="STRING" id="867902.Ornrh_1963"/>
<protein>
    <submittedName>
        <fullName evidence="5">Response regulator containing a CheY-like receiver domain and an HTH DNA-binding domain</fullName>
    </submittedName>
</protein>
<dbReference type="InterPro" id="IPR000792">
    <property type="entry name" value="Tscrpt_reg_LuxR_C"/>
</dbReference>
<dbReference type="SMART" id="SM00421">
    <property type="entry name" value="HTH_LUXR"/>
    <property type="match status" value="1"/>
</dbReference>
<dbReference type="Gene3D" id="1.10.10.10">
    <property type="entry name" value="Winged helix-like DNA-binding domain superfamily/Winged helix DNA-binding domain"/>
    <property type="match status" value="1"/>
</dbReference>
<dbReference type="GO" id="GO:0006355">
    <property type="term" value="P:regulation of DNA-templated transcription"/>
    <property type="evidence" value="ECO:0007669"/>
    <property type="project" value="InterPro"/>
</dbReference>
<dbReference type="PANTHER" id="PTHR44688">
    <property type="entry name" value="DNA-BINDING TRANSCRIPTIONAL ACTIVATOR DEVR_DOSR"/>
    <property type="match status" value="1"/>
</dbReference>
<evidence type="ECO:0000256" key="3">
    <source>
        <dbReference type="ARBA" id="ARBA00023163"/>
    </source>
</evidence>
<dbReference type="InterPro" id="IPR036388">
    <property type="entry name" value="WH-like_DNA-bd_sf"/>
</dbReference>
<dbReference type="RefSeq" id="WP_014791629.1">
    <property type="nucleotide sequence ID" value="NC_018016.1"/>
</dbReference>
<sequence length="251" mass="29384">MNNNPFFFDKNTINKLSEKELKQTYNYLATIEAFSRVTYSSVYVIDYQKKGFDFVSHNPLFLCGHSPEEVQEMGYAFYFKYVPEEDLELLLKINTTGFEFFHKIPVDERLLYTLSYDFHLRNNEGKTVLVNQKITPIYLTDEGKIWKAICVVSISEKKNSGNITLYKKGRNIKLVYNIEGDYWKEEERLKLSEREKEILIYSARGFSIAQIAEAIFVSADTVKFHRKKMFEKLGVSNISEAIFFATNNQLI</sequence>
<keyword evidence="1" id="KW-0805">Transcription regulation</keyword>
<dbReference type="Gene3D" id="3.30.450.20">
    <property type="entry name" value="PAS domain"/>
    <property type="match status" value="1"/>
</dbReference>
<dbReference type="Proteomes" id="UP000006051">
    <property type="component" value="Chromosome"/>
</dbReference>
<dbReference type="EMBL" id="CP003283">
    <property type="protein sequence ID" value="AFL98107.1"/>
    <property type="molecule type" value="Genomic_DNA"/>
</dbReference>
<evidence type="ECO:0000256" key="1">
    <source>
        <dbReference type="ARBA" id="ARBA00023015"/>
    </source>
</evidence>
<dbReference type="eggNOG" id="COG2197">
    <property type="taxonomic scope" value="Bacteria"/>
</dbReference>
<reference evidence="5 6" key="1">
    <citation type="submission" date="2012-06" db="EMBL/GenBank/DDBJ databases">
        <title>The complete genome of Ornithobacterium rhinotracheale DSM 15997.</title>
        <authorList>
            <consortium name="US DOE Joint Genome Institute (JGI-PGF)"/>
            <person name="Lucas S."/>
            <person name="Copeland A."/>
            <person name="Lapidus A."/>
            <person name="Goodwin L."/>
            <person name="Pitluck S."/>
            <person name="Peters L."/>
            <person name="Mikhailova N."/>
            <person name="Teshima H."/>
            <person name="Kyrpides N."/>
            <person name="Mavromatis K."/>
            <person name="Pagani I."/>
            <person name="Ivanova N."/>
            <person name="Ovchinnikova G."/>
            <person name="Zeytun A."/>
            <person name="Detter J.C."/>
            <person name="Han C."/>
            <person name="Land M."/>
            <person name="Hauser L."/>
            <person name="Markowitz V."/>
            <person name="Cheng J.-F."/>
            <person name="Hugenholtz P."/>
            <person name="Woyke T."/>
            <person name="Wu D."/>
            <person name="Lang E."/>
            <person name="Kopitz M."/>
            <person name="Brambilla E."/>
            <person name="Klenk H.-P."/>
            <person name="Eisen J.A."/>
        </authorList>
    </citation>
    <scope>NUCLEOTIDE SEQUENCE [LARGE SCALE GENOMIC DNA]</scope>
    <source>
        <strain evidence="6">ATCC 51463 / DSM 15997 / CCUG 23171 / LMG 9086</strain>
    </source>
</reference>
<accession>I4A2C3</accession>
<dbReference type="HOGENOM" id="CLU_096460_0_0_10"/>
<feature type="domain" description="HTH luxR-type" evidence="4">
    <location>
        <begin position="184"/>
        <end position="249"/>
    </location>
</feature>